<accession>A0A4Z0F6Q3</accession>
<evidence type="ECO:0000313" key="1">
    <source>
        <dbReference type="EMBL" id="TFZ81356.1"/>
    </source>
</evidence>
<gene>
    <name evidence="1" type="ORF">E4680_12920</name>
</gene>
<dbReference type="RefSeq" id="WP_135282835.1">
    <property type="nucleotide sequence ID" value="NZ_SRIO01000027.1"/>
</dbReference>
<protein>
    <submittedName>
        <fullName evidence="1">Uncharacterized protein</fullName>
    </submittedName>
</protein>
<dbReference type="EMBL" id="SRIO01000027">
    <property type="protein sequence ID" value="TFZ81356.1"/>
    <property type="molecule type" value="Genomic_DNA"/>
</dbReference>
<dbReference type="AlphaFoldDB" id="A0A4Z0F6Q3"/>
<proteinExistence type="predicted"/>
<name>A0A4Z0F6Q3_9GAMM</name>
<reference evidence="1 2" key="1">
    <citation type="journal article" date="2019" name="ISME J.">
        <title>Candidatus Macondimonas diazotrophica, a novel gammaproteobacterial genus dominating crude-oil-contaminated coastal sediments.</title>
        <authorList>
            <person name="Karthikeyan S."/>
            <person name="Konstantinidis K."/>
        </authorList>
    </citation>
    <scope>NUCLEOTIDE SEQUENCE [LARGE SCALE GENOMIC DNA]</scope>
    <source>
        <strain evidence="1 2">KTK01</strain>
    </source>
</reference>
<sequence>MRLAREVSLLRAHGHPQAHRYTPWQIQQEAALTREHLSAAQAHLAALVSGAIGACLDEQAAKRFGALIDAHLDPDS</sequence>
<comment type="caution">
    <text evidence="1">The sequence shown here is derived from an EMBL/GenBank/DDBJ whole genome shotgun (WGS) entry which is preliminary data.</text>
</comment>
<evidence type="ECO:0000313" key="2">
    <source>
        <dbReference type="Proteomes" id="UP000297890"/>
    </source>
</evidence>
<keyword evidence="2" id="KW-1185">Reference proteome</keyword>
<dbReference type="Proteomes" id="UP000297890">
    <property type="component" value="Unassembled WGS sequence"/>
</dbReference>
<organism evidence="1 2">
    <name type="scientific">Candidatus Macondimonas diazotrophica</name>
    <dbReference type="NCBI Taxonomy" id="2305248"/>
    <lineage>
        <taxon>Bacteria</taxon>
        <taxon>Pseudomonadati</taxon>
        <taxon>Pseudomonadota</taxon>
        <taxon>Gammaproteobacteria</taxon>
        <taxon>Chromatiales</taxon>
        <taxon>Ectothiorhodospiraceae</taxon>
        <taxon>Candidatus Macondimonas</taxon>
    </lineage>
</organism>